<reference evidence="2 3" key="1">
    <citation type="submission" date="2019-02" db="EMBL/GenBank/DDBJ databases">
        <authorList>
            <person name="Goldberg S.R."/>
            <person name="Haltli B.A."/>
            <person name="Correa H."/>
            <person name="Russell K.G."/>
        </authorList>
    </citation>
    <scope>NUCLEOTIDE SEQUENCE [LARGE SCALE GENOMIC DNA]</scope>
    <source>
        <strain evidence="2 3">JCM 16186</strain>
    </source>
</reference>
<feature type="compositionally biased region" description="Basic and acidic residues" evidence="1">
    <location>
        <begin position="211"/>
        <end position="220"/>
    </location>
</feature>
<accession>A0ABW9RQV9</accession>
<evidence type="ECO:0000313" key="3">
    <source>
        <dbReference type="Proteomes" id="UP000798808"/>
    </source>
</evidence>
<proteinExistence type="predicted"/>
<name>A0ABW9RQV9_9BACT</name>
<dbReference type="RefSeq" id="WP_155173583.1">
    <property type="nucleotide sequence ID" value="NZ_BAAAFL010000017.1"/>
</dbReference>
<evidence type="ECO:0000313" key="2">
    <source>
        <dbReference type="EMBL" id="MTI26572.1"/>
    </source>
</evidence>
<comment type="caution">
    <text evidence="2">The sequence shown here is derived from an EMBL/GenBank/DDBJ whole genome shotgun (WGS) entry which is preliminary data.</text>
</comment>
<feature type="region of interest" description="Disordered" evidence="1">
    <location>
        <begin position="181"/>
        <end position="243"/>
    </location>
</feature>
<dbReference type="Proteomes" id="UP000798808">
    <property type="component" value="Unassembled WGS sequence"/>
</dbReference>
<feature type="compositionally biased region" description="Basic and acidic residues" evidence="1">
    <location>
        <begin position="229"/>
        <end position="243"/>
    </location>
</feature>
<gene>
    <name evidence="2" type="ORF">E1163_16560</name>
</gene>
<evidence type="ECO:0008006" key="4">
    <source>
        <dbReference type="Google" id="ProtNLM"/>
    </source>
</evidence>
<organism evidence="2 3">
    <name type="scientific">Fulvivirga kasyanovii</name>
    <dbReference type="NCBI Taxonomy" id="396812"/>
    <lineage>
        <taxon>Bacteria</taxon>
        <taxon>Pseudomonadati</taxon>
        <taxon>Bacteroidota</taxon>
        <taxon>Cytophagia</taxon>
        <taxon>Cytophagales</taxon>
        <taxon>Fulvivirgaceae</taxon>
        <taxon>Fulvivirga</taxon>
    </lineage>
</organism>
<protein>
    <recommendedName>
        <fullName evidence="4">Replication protein</fullName>
    </recommendedName>
</protein>
<dbReference type="EMBL" id="SMLW01000587">
    <property type="protein sequence ID" value="MTI26572.1"/>
    <property type="molecule type" value="Genomic_DNA"/>
</dbReference>
<evidence type="ECO:0000256" key="1">
    <source>
        <dbReference type="SAM" id="MobiDB-lite"/>
    </source>
</evidence>
<keyword evidence="3" id="KW-1185">Reference proteome</keyword>
<sequence>MKKTTNHKLHFDYGRVFQSTKSFIDRHNSRQSQLTQKLNANHRATAELIVRLYLKQLNKAAQLDQLDTKSLPGFNTYNESLAKCKGCTKRTIINHRERLVNARFIIKENHCGQGGVEIWLNPEVLGMAKLSTTCGDNVMKIGEVASLFYEKAKNFHPLVHEQHEQENNNSYVDKSVTSETGQHEYGVPAGHSHGLSEPNPQPTHSANATGTRHEQDKNTEENANPASNRQEKAPEKPCKAEKQEQKLGAGRIFLLTLIRQFWAYARKVLYPDLVLSDPEEKEILNLIWESVYGKLQWQATEKECLNYQETAYSRINMVARWLARSPGHWIPKPHIYFHPNNERNGFKKTWLWYVKQETLKLEIRNQLLLQQVKTEWQQHEQDKGRFREKTRLQLFRIQQKRLAKYRDESLNQAYQQCLHRCLHLQDLKRKHHA</sequence>